<dbReference type="EMBL" id="FPHC01000061">
    <property type="protein sequence ID" value="SFV60756.1"/>
    <property type="molecule type" value="Genomic_DNA"/>
</dbReference>
<dbReference type="InterPro" id="IPR012337">
    <property type="entry name" value="RNaseH-like_sf"/>
</dbReference>
<evidence type="ECO:0000259" key="1">
    <source>
        <dbReference type="SMART" id="SM00479"/>
    </source>
</evidence>
<dbReference type="SUPFAM" id="SSF52540">
    <property type="entry name" value="P-loop containing nucleoside triphosphate hydrolases"/>
    <property type="match status" value="1"/>
</dbReference>
<accession>A0A1W1C4Q1</accession>
<protein>
    <recommendedName>
        <fullName evidence="1">Exonuclease domain-containing protein</fullName>
    </recommendedName>
</protein>
<gene>
    <name evidence="2" type="ORF">MNB_SV-6-1888</name>
</gene>
<dbReference type="Gene3D" id="3.40.50.300">
    <property type="entry name" value="P-loop containing nucleotide triphosphate hydrolases"/>
    <property type="match status" value="1"/>
</dbReference>
<dbReference type="CDD" id="cd06127">
    <property type="entry name" value="DEDDh"/>
    <property type="match status" value="1"/>
</dbReference>
<name>A0A1W1C4Q1_9ZZZZ</name>
<dbReference type="InterPro" id="IPR036397">
    <property type="entry name" value="RNaseH_sf"/>
</dbReference>
<organism evidence="2">
    <name type="scientific">hydrothermal vent metagenome</name>
    <dbReference type="NCBI Taxonomy" id="652676"/>
    <lineage>
        <taxon>unclassified sequences</taxon>
        <taxon>metagenomes</taxon>
        <taxon>ecological metagenomes</taxon>
    </lineage>
</organism>
<dbReference type="GO" id="GO:0003676">
    <property type="term" value="F:nucleic acid binding"/>
    <property type="evidence" value="ECO:0007669"/>
    <property type="project" value="InterPro"/>
</dbReference>
<dbReference type="InterPro" id="IPR013520">
    <property type="entry name" value="Ribonucl_H"/>
</dbReference>
<dbReference type="AlphaFoldDB" id="A0A1W1C4Q1"/>
<feature type="domain" description="Exonuclease" evidence="1">
    <location>
        <begin position="2"/>
        <end position="142"/>
    </location>
</feature>
<dbReference type="SMART" id="SM00479">
    <property type="entry name" value="EXOIII"/>
    <property type="match status" value="1"/>
</dbReference>
<dbReference type="InterPro" id="IPR027417">
    <property type="entry name" value="P-loop_NTPase"/>
</dbReference>
<proteinExistence type="predicted"/>
<reference evidence="2" key="1">
    <citation type="submission" date="2016-10" db="EMBL/GenBank/DDBJ databases">
        <authorList>
            <person name="de Groot N.N."/>
        </authorList>
    </citation>
    <scope>NUCLEOTIDE SEQUENCE</scope>
</reference>
<evidence type="ECO:0000313" key="2">
    <source>
        <dbReference type="EMBL" id="SFV60756.1"/>
    </source>
</evidence>
<sequence length="753" mass="88342">MGFIVVDTEGKDTLREIAIIDERGELLYEKFIEDDLTKTLAEIKPILESHLIVAHYADHDISIIQKSYRSIEETIELKSYCTYENSKKILPELESYSLEYLSTALFLKENNKYFDKNLAHRASYDALYTYHLYKKLIAIEENRRVAKQVNPFSSSKVDNPFQKHFDDKSLYEKEFNTLLQNIEEIKNDPNHQTKSAIVLAEAGNGKTHLMMRFVQSVSKTNRFLFIGKPNDKQNILLHIYTKILESFIQKIDGSEYSQLEYLLAKSFSNIIIQSNSNKKIKEILERDPLNIYKHYGKEGTTRARNWKYIEKVMINWYRDSYGSDLVSLQIVKALVKYTFYVDEHRRDIVINYLSAKELDEEQLAQIGLEPHDASFNKEVFALAAISLFGKLSIFDEPLVISFDQLEAMSGDDELIEQFAQNLKELITQTPNSLVILNLFPNRWREYEAMFDGSIIDLIGKTRVYLERPSSTEMKEMLLQRAKACGIDLDYIFTTAHIYRDILQYNSIRKVLNRAYDYYQSIVHAIPLPKISELTLEEKLKQLTARVEYLESLHKITQTTQEVRINFDIKKHISKVYESKRAAYGQKVIIDDKNDIDRLKFICKSIDGIYPIKLDFFKMKRVLPEHIIIKTDKFTYVIGFLHLSGMAFVNRIKNFNQLVINNSDYQFRLFRDSREHPIRGKVSKEEELKLRNAPNGDYITMEQESRVIYETIYQLIIDYRNKDIEISLEALMDGICIMFKDFWLCRLLKARSRA</sequence>
<dbReference type="Gene3D" id="3.30.420.10">
    <property type="entry name" value="Ribonuclease H-like superfamily/Ribonuclease H"/>
    <property type="match status" value="1"/>
</dbReference>
<dbReference type="SUPFAM" id="SSF53098">
    <property type="entry name" value="Ribonuclease H-like"/>
    <property type="match status" value="1"/>
</dbReference>